<evidence type="ECO:0000256" key="3">
    <source>
        <dbReference type="ARBA" id="ARBA00010882"/>
    </source>
</evidence>
<evidence type="ECO:0000259" key="10">
    <source>
        <dbReference type="Pfam" id="PF02426"/>
    </source>
</evidence>
<dbReference type="GO" id="GO:0016159">
    <property type="term" value="F:muconolactone delta-isomerase activity"/>
    <property type="evidence" value="ECO:0007669"/>
    <property type="project" value="UniProtKB-UniRule"/>
</dbReference>
<evidence type="ECO:0000256" key="2">
    <source>
        <dbReference type="ARBA" id="ARBA00005193"/>
    </source>
</evidence>
<dbReference type="PIRSF" id="PIRSF001486">
    <property type="entry name" value="CatC"/>
    <property type="match status" value="1"/>
</dbReference>
<accession>A0A1I2Z372</accession>
<dbReference type="RefSeq" id="WP_092843671.1">
    <property type="nucleotide sequence ID" value="NZ_FOPY01000002.1"/>
</dbReference>
<dbReference type="AlphaFoldDB" id="A0A1I2Z372"/>
<gene>
    <name evidence="11" type="ORF">SAMN04487959_102328</name>
</gene>
<dbReference type="EMBL" id="FOPY01000002">
    <property type="protein sequence ID" value="SFH32303.1"/>
    <property type="molecule type" value="Genomic_DNA"/>
</dbReference>
<name>A0A1I2Z372_9GAMM</name>
<protein>
    <recommendedName>
        <fullName evidence="5 8">Muconolactone Delta-isomerase</fullName>
        <shortName evidence="9">MIase</shortName>
        <ecNumber evidence="5 8">5.3.3.4</ecNumber>
    </recommendedName>
</protein>
<evidence type="ECO:0000313" key="12">
    <source>
        <dbReference type="Proteomes" id="UP000199040"/>
    </source>
</evidence>
<dbReference type="Gene3D" id="3.30.70.1060">
    <property type="entry name" value="Dimeric alpha+beta barrel"/>
    <property type="match status" value="1"/>
</dbReference>
<dbReference type="InterPro" id="IPR026029">
    <property type="entry name" value="MLI_dom"/>
</dbReference>
<evidence type="ECO:0000256" key="6">
    <source>
        <dbReference type="ARBA" id="ARBA00022797"/>
    </source>
</evidence>
<evidence type="ECO:0000256" key="5">
    <source>
        <dbReference type="ARBA" id="ARBA00012070"/>
    </source>
</evidence>
<dbReference type="Pfam" id="PF02426">
    <property type="entry name" value="MIase"/>
    <property type="match status" value="1"/>
</dbReference>
<keyword evidence="12" id="KW-1185">Reference proteome</keyword>
<dbReference type="InterPro" id="IPR003464">
    <property type="entry name" value="Muconolactone_d_Isoase"/>
</dbReference>
<dbReference type="Proteomes" id="UP000199040">
    <property type="component" value="Unassembled WGS sequence"/>
</dbReference>
<comment type="catalytic activity">
    <reaction evidence="1 9">
        <text>(S)-muconolactone = (4,5-dihydro-5-oxofuran-2-yl)-acetate</text>
        <dbReference type="Rhea" id="RHEA:12348"/>
        <dbReference type="ChEBI" id="CHEBI:58425"/>
        <dbReference type="ChEBI" id="CHEBI:58736"/>
        <dbReference type="EC" id="5.3.3.4"/>
    </reaction>
</comment>
<organism evidence="11 12">
    <name type="scientific">Modicisalibacter xianhensis</name>
    <dbReference type="NCBI Taxonomy" id="442341"/>
    <lineage>
        <taxon>Bacteria</taxon>
        <taxon>Pseudomonadati</taxon>
        <taxon>Pseudomonadota</taxon>
        <taxon>Gammaproteobacteria</taxon>
        <taxon>Oceanospirillales</taxon>
        <taxon>Halomonadaceae</taxon>
        <taxon>Modicisalibacter</taxon>
    </lineage>
</organism>
<evidence type="ECO:0000256" key="7">
    <source>
        <dbReference type="ARBA" id="ARBA00023235"/>
    </source>
</evidence>
<comment type="pathway">
    <text evidence="2 9">Aromatic compound metabolism; beta-ketoadipate pathway; 5-oxo-4,5-dihydro-2-furylacetate from catechol: step 3/3.</text>
</comment>
<sequence length="96" mass="10957">MLFHVEMTVKLPPDMPAEKAADIKATEKAYSQELQRQGKWRHLWRVAGSYANVSVFDVEDNAELQEIISGLPLFPYMDIRVKPLCRHPSSVRDGDS</sequence>
<keyword evidence="6 9" id="KW-0058">Aromatic hydrocarbons catabolism</keyword>
<dbReference type="STRING" id="442341.SAMN04487959_102328"/>
<dbReference type="SUPFAM" id="SSF54909">
    <property type="entry name" value="Dimeric alpha+beta barrel"/>
    <property type="match status" value="1"/>
</dbReference>
<dbReference type="EC" id="5.3.3.4" evidence="5 8"/>
<dbReference type="UniPathway" id="UPA00157">
    <property type="reaction ID" value="UER00260"/>
</dbReference>
<evidence type="ECO:0000256" key="4">
    <source>
        <dbReference type="ARBA" id="ARBA00011365"/>
    </source>
</evidence>
<dbReference type="GO" id="GO:0042952">
    <property type="term" value="P:beta-ketoadipate pathway"/>
    <property type="evidence" value="ECO:0007669"/>
    <property type="project" value="UniProtKB-UniRule"/>
</dbReference>
<dbReference type="InterPro" id="IPR011008">
    <property type="entry name" value="Dimeric_a/b-barrel"/>
</dbReference>
<reference evidence="11 12" key="1">
    <citation type="submission" date="2016-10" db="EMBL/GenBank/DDBJ databases">
        <authorList>
            <person name="de Groot N.N."/>
        </authorList>
    </citation>
    <scope>NUCLEOTIDE SEQUENCE [LARGE SCALE GENOMIC DNA]</scope>
    <source>
        <strain evidence="11 12">CGMCC 1.6848</strain>
    </source>
</reference>
<dbReference type="NCBIfam" id="TIGR03221">
    <property type="entry name" value="muco_delta"/>
    <property type="match status" value="1"/>
</dbReference>
<feature type="domain" description="Muconolactone isomerase" evidence="10">
    <location>
        <begin position="1"/>
        <end position="89"/>
    </location>
</feature>
<evidence type="ECO:0000256" key="9">
    <source>
        <dbReference type="PIRNR" id="PIRNR001486"/>
    </source>
</evidence>
<evidence type="ECO:0000256" key="1">
    <source>
        <dbReference type="ARBA" id="ARBA00001739"/>
    </source>
</evidence>
<evidence type="ECO:0000256" key="8">
    <source>
        <dbReference type="NCBIfam" id="TIGR03221"/>
    </source>
</evidence>
<comment type="subunit">
    <text evidence="4">Homodecamer.</text>
</comment>
<evidence type="ECO:0000313" key="11">
    <source>
        <dbReference type="EMBL" id="SFH32303.1"/>
    </source>
</evidence>
<keyword evidence="7 9" id="KW-0413">Isomerase</keyword>
<proteinExistence type="inferred from homology"/>
<comment type="similarity">
    <text evidence="3 9">Belongs to the muconolactone Delta-isomerase family.</text>
</comment>